<feature type="transmembrane region" description="Helical" evidence="7">
    <location>
        <begin position="226"/>
        <end position="245"/>
    </location>
</feature>
<feature type="transmembrane region" description="Helical" evidence="7">
    <location>
        <begin position="195"/>
        <end position="214"/>
    </location>
</feature>
<keyword evidence="4 7" id="KW-0812">Transmembrane</keyword>
<dbReference type="Pfam" id="PF07690">
    <property type="entry name" value="MFS_1"/>
    <property type="match status" value="1"/>
</dbReference>
<name>A0ABZ2CDK3_9BACI</name>
<evidence type="ECO:0000256" key="2">
    <source>
        <dbReference type="ARBA" id="ARBA00022448"/>
    </source>
</evidence>
<keyword evidence="6 7" id="KW-0472">Membrane</keyword>
<feature type="transmembrane region" description="Helical" evidence="7">
    <location>
        <begin position="105"/>
        <end position="125"/>
    </location>
</feature>
<dbReference type="Proteomes" id="UP001357223">
    <property type="component" value="Chromosome"/>
</dbReference>
<feature type="transmembrane region" description="Helical" evidence="7">
    <location>
        <begin position="474"/>
        <end position="495"/>
    </location>
</feature>
<dbReference type="Gene3D" id="1.20.1720.10">
    <property type="entry name" value="Multidrug resistance protein D"/>
    <property type="match status" value="1"/>
</dbReference>
<feature type="transmembrane region" description="Helical" evidence="7">
    <location>
        <begin position="162"/>
        <end position="183"/>
    </location>
</feature>
<reference evidence="9 10" key="1">
    <citation type="submission" date="2023-10" db="EMBL/GenBank/DDBJ databases">
        <title>Niallia locisalis sp.nov. isolated from a salt pond sample.</title>
        <authorList>
            <person name="Li X.-J."/>
            <person name="Dong L."/>
        </authorList>
    </citation>
    <scope>NUCLEOTIDE SEQUENCE [LARGE SCALE GENOMIC DNA]</scope>
    <source>
        <strain evidence="9 10">DSM 29761</strain>
    </source>
</reference>
<dbReference type="InterPro" id="IPR011701">
    <property type="entry name" value="MFS"/>
</dbReference>
<evidence type="ECO:0000256" key="7">
    <source>
        <dbReference type="SAM" id="Phobius"/>
    </source>
</evidence>
<dbReference type="PROSITE" id="PS50850">
    <property type="entry name" value="MFS"/>
    <property type="match status" value="1"/>
</dbReference>
<gene>
    <name evidence="9" type="ORF">R4Z09_17975</name>
</gene>
<evidence type="ECO:0000259" key="8">
    <source>
        <dbReference type="PROSITE" id="PS50850"/>
    </source>
</evidence>
<dbReference type="InterPro" id="IPR036259">
    <property type="entry name" value="MFS_trans_sf"/>
</dbReference>
<feature type="transmembrane region" description="Helical" evidence="7">
    <location>
        <begin position="355"/>
        <end position="375"/>
    </location>
</feature>
<dbReference type="PRINTS" id="PR01036">
    <property type="entry name" value="TCRTETB"/>
</dbReference>
<feature type="domain" description="Major facilitator superfamily (MFS) profile" evidence="8">
    <location>
        <begin position="11"/>
        <end position="500"/>
    </location>
</feature>
<dbReference type="SUPFAM" id="SSF103473">
    <property type="entry name" value="MFS general substrate transporter"/>
    <property type="match status" value="1"/>
</dbReference>
<evidence type="ECO:0000256" key="1">
    <source>
        <dbReference type="ARBA" id="ARBA00004651"/>
    </source>
</evidence>
<keyword evidence="10" id="KW-1185">Reference proteome</keyword>
<feature type="transmembrane region" description="Helical" evidence="7">
    <location>
        <begin position="269"/>
        <end position="293"/>
    </location>
</feature>
<feature type="transmembrane region" description="Helical" evidence="7">
    <location>
        <begin position="46"/>
        <end position="64"/>
    </location>
</feature>
<dbReference type="Gene3D" id="1.20.1250.20">
    <property type="entry name" value="MFS general substrate transporter like domains"/>
    <property type="match status" value="1"/>
</dbReference>
<organism evidence="9 10">
    <name type="scientific">Niallia oryzisoli</name>
    <dbReference type="NCBI Taxonomy" id="1737571"/>
    <lineage>
        <taxon>Bacteria</taxon>
        <taxon>Bacillati</taxon>
        <taxon>Bacillota</taxon>
        <taxon>Bacilli</taxon>
        <taxon>Bacillales</taxon>
        <taxon>Bacillaceae</taxon>
        <taxon>Niallia</taxon>
    </lineage>
</organism>
<dbReference type="InterPro" id="IPR004638">
    <property type="entry name" value="EmrB-like"/>
</dbReference>
<evidence type="ECO:0000256" key="6">
    <source>
        <dbReference type="ARBA" id="ARBA00023136"/>
    </source>
</evidence>
<keyword evidence="2" id="KW-0813">Transport</keyword>
<evidence type="ECO:0000313" key="9">
    <source>
        <dbReference type="EMBL" id="WVX79189.1"/>
    </source>
</evidence>
<feature type="transmembrane region" description="Helical" evidence="7">
    <location>
        <begin position="137"/>
        <end position="156"/>
    </location>
</feature>
<protein>
    <submittedName>
        <fullName evidence="9">MDR family MFS transporter</fullName>
    </submittedName>
</protein>
<feature type="transmembrane region" description="Helical" evidence="7">
    <location>
        <begin position="330"/>
        <end position="349"/>
    </location>
</feature>
<keyword evidence="5 7" id="KW-1133">Transmembrane helix</keyword>
<keyword evidence="3" id="KW-1003">Cell membrane</keyword>
<dbReference type="RefSeq" id="WP_338448122.1">
    <property type="nucleotide sequence ID" value="NZ_CP137640.1"/>
</dbReference>
<comment type="subcellular location">
    <subcellularLocation>
        <location evidence="1">Cell membrane</location>
        <topology evidence="1">Multi-pass membrane protein</topology>
    </subcellularLocation>
</comment>
<feature type="transmembrane region" description="Helical" evidence="7">
    <location>
        <begin position="76"/>
        <end position="99"/>
    </location>
</feature>
<evidence type="ECO:0000313" key="10">
    <source>
        <dbReference type="Proteomes" id="UP001357223"/>
    </source>
</evidence>
<sequence>MVIKENNQKFIVTGLLLGILMAAMDNTIVATAMGTIVSDLGGFDKFVWVTSAYMVATMAGMPIFGKLSDMYGRKRFFVFGLTVFLLGSALCGLSGSIVQLSIFRAIQGIGGGALMPIAFTIIFDIFPPEKRGKMTGLLGAVFGASSVLGPLLGAYITDYISWHWIFYVNVPIGIVSLFLILKYYKESLEHQERKIDWWGAATLIVAVVSLMFALELGGGEYAWDSIPIITLLSVFAVFFAAFFFIEKRAKDPIISFWLFKKRLFATSQILAFLYGGTLIILTVYIPIFVQAVYGGSATNAGFILTPMMLGSVVGSGIGGAFQTKTSFRNLMIISVVAYFLGMMCLSTLTPETSRFLLTLYMIVVGFGMGFSFSLLPTASIHDLDPRYRGTANSTNSFLRSFGMTLGITIFGAIQSHAFTDKLKAAFSGMQGTQSGAIPSTMTMEDPQLLFQAGERAKIPDFILDPIVNAMSESITVTFLLALIPIAISAVFVFLMGNARVQNKKSSIQPSKEMAQDH</sequence>
<evidence type="ECO:0000256" key="5">
    <source>
        <dbReference type="ARBA" id="ARBA00022989"/>
    </source>
</evidence>
<feature type="transmembrane region" description="Helical" evidence="7">
    <location>
        <begin position="299"/>
        <end position="318"/>
    </location>
</feature>
<dbReference type="NCBIfam" id="TIGR00711">
    <property type="entry name" value="efflux_EmrB"/>
    <property type="match status" value="1"/>
</dbReference>
<dbReference type="PANTHER" id="PTHR23501:SF170">
    <property type="entry name" value="MULTIDRUG RESISTANCE PROTEIN 3"/>
    <property type="match status" value="1"/>
</dbReference>
<dbReference type="CDD" id="cd17502">
    <property type="entry name" value="MFS_Azr1_MDR_like"/>
    <property type="match status" value="1"/>
</dbReference>
<accession>A0ABZ2CDK3</accession>
<dbReference type="EMBL" id="CP137640">
    <property type="protein sequence ID" value="WVX79189.1"/>
    <property type="molecule type" value="Genomic_DNA"/>
</dbReference>
<evidence type="ECO:0000256" key="4">
    <source>
        <dbReference type="ARBA" id="ARBA00022692"/>
    </source>
</evidence>
<evidence type="ECO:0000256" key="3">
    <source>
        <dbReference type="ARBA" id="ARBA00022475"/>
    </source>
</evidence>
<proteinExistence type="predicted"/>
<feature type="transmembrane region" description="Helical" evidence="7">
    <location>
        <begin position="396"/>
        <end position="413"/>
    </location>
</feature>
<dbReference type="InterPro" id="IPR020846">
    <property type="entry name" value="MFS_dom"/>
</dbReference>
<dbReference type="PANTHER" id="PTHR23501">
    <property type="entry name" value="MAJOR FACILITATOR SUPERFAMILY"/>
    <property type="match status" value="1"/>
</dbReference>